<evidence type="ECO:0000256" key="2">
    <source>
        <dbReference type="SAM" id="SignalP"/>
    </source>
</evidence>
<sequence length="248" mass="27776">MPVERTILTLVPFWLGLLVTVLGDSPLDRLYGPDIAEHPEAIVTIVIVVIVIVILGFNQARVFRKYGKFWTYIKWYFLLGLFVIMPACLLPELSFRLHHYILALLLLPLTALPTRVSLICQWFLIGLLLNGVARWGMDSILQTADSLRRDAALGSLLPSFSGLDNSTIFWNDIPANADWDGFKLLINDVLKLSANSSTLSYRLEDTDTDIPYYARLAYSNGNEAGDFTKAATIWLNNSTFIPPRPGSS</sequence>
<dbReference type="Proteomes" id="UP000310708">
    <property type="component" value="Unassembled WGS sequence"/>
</dbReference>
<feature type="signal peptide" evidence="2">
    <location>
        <begin position="1"/>
        <end position="23"/>
    </location>
</feature>
<dbReference type="PANTHER" id="PTHR31331">
    <property type="entry name" value="LCCL DOMAIN PROTEIN (AFU_ORTHOLOGUE AFUA_5G08630)"/>
    <property type="match status" value="1"/>
</dbReference>
<gene>
    <name evidence="3" type="ORF">E3Q01_04172</name>
</gene>
<evidence type="ECO:0000256" key="1">
    <source>
        <dbReference type="SAM" id="Phobius"/>
    </source>
</evidence>
<dbReference type="PANTHER" id="PTHR31331:SF1">
    <property type="entry name" value="CYSTEINE RICH SECRETORY PROTEIN LCCL DOMAIN CONTAINING 2"/>
    <property type="match status" value="1"/>
</dbReference>
<evidence type="ECO:0000313" key="3">
    <source>
        <dbReference type="EMBL" id="TIC62035.1"/>
    </source>
</evidence>
<organism evidence="3 4">
    <name type="scientific">Wallemia mellicola</name>
    <dbReference type="NCBI Taxonomy" id="1708541"/>
    <lineage>
        <taxon>Eukaryota</taxon>
        <taxon>Fungi</taxon>
        <taxon>Dikarya</taxon>
        <taxon>Basidiomycota</taxon>
        <taxon>Wallemiomycotina</taxon>
        <taxon>Wallemiomycetes</taxon>
        <taxon>Wallemiales</taxon>
        <taxon>Wallemiaceae</taxon>
        <taxon>Wallemia</taxon>
    </lineage>
</organism>
<comment type="caution">
    <text evidence="3">The sequence shown here is derived from an EMBL/GenBank/DDBJ whole genome shotgun (WGS) entry which is preliminary data.</text>
</comment>
<name>A0A4T0LLI0_9BASI</name>
<dbReference type="AlphaFoldDB" id="A0A4T0LLI0"/>
<dbReference type="InterPro" id="IPR051957">
    <property type="entry name" value="CRISP-LCCL_domain"/>
</dbReference>
<feature type="chain" id="PRO_5030101580" evidence="2">
    <location>
        <begin position="24"/>
        <end position="248"/>
    </location>
</feature>
<keyword evidence="2" id="KW-0732">Signal</keyword>
<keyword evidence="1" id="KW-0812">Transmembrane</keyword>
<keyword evidence="1" id="KW-1133">Transmembrane helix</keyword>
<accession>A0A4T0LLI0</accession>
<feature type="transmembrane region" description="Helical" evidence="1">
    <location>
        <begin position="42"/>
        <end position="63"/>
    </location>
</feature>
<dbReference type="EMBL" id="SPRX01000081">
    <property type="protein sequence ID" value="TIC62035.1"/>
    <property type="molecule type" value="Genomic_DNA"/>
</dbReference>
<protein>
    <submittedName>
        <fullName evidence="3">Uncharacterized protein</fullName>
    </submittedName>
</protein>
<feature type="transmembrane region" description="Helical" evidence="1">
    <location>
        <begin position="75"/>
        <end position="94"/>
    </location>
</feature>
<reference evidence="3 4" key="1">
    <citation type="submission" date="2019-03" db="EMBL/GenBank/DDBJ databases">
        <title>Sequencing 25 genomes of Wallemia mellicola.</title>
        <authorList>
            <person name="Gostincar C."/>
        </authorList>
    </citation>
    <scope>NUCLEOTIDE SEQUENCE [LARGE SCALE GENOMIC DNA]</scope>
    <source>
        <strain evidence="3 4">EXF-757</strain>
    </source>
</reference>
<proteinExistence type="predicted"/>
<keyword evidence="1" id="KW-0472">Membrane</keyword>
<feature type="transmembrane region" description="Helical" evidence="1">
    <location>
        <begin position="100"/>
        <end position="129"/>
    </location>
</feature>
<evidence type="ECO:0000313" key="4">
    <source>
        <dbReference type="Proteomes" id="UP000310708"/>
    </source>
</evidence>